<proteinExistence type="predicted"/>
<evidence type="ECO:0000313" key="2">
    <source>
        <dbReference type="Proteomes" id="UP000295701"/>
    </source>
</evidence>
<accession>A0A4R6ABC3</accession>
<protein>
    <submittedName>
        <fullName evidence="1">Uncharacterized protein</fullName>
    </submittedName>
</protein>
<evidence type="ECO:0000313" key="1">
    <source>
        <dbReference type="EMBL" id="TDL79618.1"/>
    </source>
</evidence>
<keyword evidence="2" id="KW-1185">Reference proteome</keyword>
<dbReference type="AlphaFoldDB" id="A0A4R6ABC3"/>
<gene>
    <name evidence="1" type="ORF">E2L08_08395</name>
</gene>
<organism evidence="1 2">
    <name type="scientific">Palleronia sediminis</name>
    <dbReference type="NCBI Taxonomy" id="2547833"/>
    <lineage>
        <taxon>Bacteria</taxon>
        <taxon>Pseudomonadati</taxon>
        <taxon>Pseudomonadota</taxon>
        <taxon>Alphaproteobacteria</taxon>
        <taxon>Rhodobacterales</taxon>
        <taxon>Roseobacteraceae</taxon>
        <taxon>Palleronia</taxon>
    </lineage>
</organism>
<comment type="caution">
    <text evidence="1">The sequence shown here is derived from an EMBL/GenBank/DDBJ whole genome shotgun (WGS) entry which is preliminary data.</text>
</comment>
<dbReference type="RefSeq" id="WP_133396630.1">
    <property type="nucleotide sequence ID" value="NZ_SNAA01000008.1"/>
</dbReference>
<dbReference type="EMBL" id="SNAA01000008">
    <property type="protein sequence ID" value="TDL79618.1"/>
    <property type="molecule type" value="Genomic_DNA"/>
</dbReference>
<dbReference type="OrthoDB" id="7848073at2"/>
<name>A0A4R6ABC3_9RHOB</name>
<sequence>MRIALSSGKSTNFHIMNITRIYQALTCPTPPAHLARAGSPFATASALTLLIRIEGVPLLALSYSARDLQRRFPHDRVPRCAQDVFKQELSRYRAWRRTIYDLFLLETGSLADHDPIAGLRRIARLEYGGRTDESLRSLGEALPGGFAISQLTLTNALQIDKGLGENLRPPFRAALSLLDRLQNAPLAAGSRHLLPAAQIGPLPAPSSHLYHAPLPPRLDAAYASAPPRVRAAVPFVYRLCRRTDLLSEDQDPTLEDLARTSMLLWDVAPNDYGFQKPSQVALKSYIRHIGQHAGTGHTPPTPVQATAPQGWTDLRGCMRQHGFEKLIQRTFGVSKHAIRDGVAPARMTSEWIQKTLQILPRQERNAFRSGLFVLDDLILDEEFPQDVLPCEVSGLARKRDPRRT</sequence>
<dbReference type="Proteomes" id="UP000295701">
    <property type="component" value="Unassembled WGS sequence"/>
</dbReference>
<reference evidence="1 2" key="1">
    <citation type="submission" date="2019-03" db="EMBL/GenBank/DDBJ databases">
        <title>Primorskyibacter sp. SS33 isolated from sediments.</title>
        <authorList>
            <person name="Xunke S."/>
        </authorList>
    </citation>
    <scope>NUCLEOTIDE SEQUENCE [LARGE SCALE GENOMIC DNA]</scope>
    <source>
        <strain evidence="1 2">SS33</strain>
    </source>
</reference>